<proteinExistence type="predicted"/>
<feature type="region of interest" description="Disordered" evidence="1">
    <location>
        <begin position="124"/>
        <end position="147"/>
    </location>
</feature>
<evidence type="ECO:0000313" key="2">
    <source>
        <dbReference type="EMBL" id="KAK8858059.1"/>
    </source>
</evidence>
<sequence>MNDDGEYLSDLSSSCEEDEQLSNKVKLHQSNSNNDNNNDNQNNSNYIYSNDNNNDTHTNRDDIYHTIYSISAREREQLELKEAIRLSLLESGKNNVIIPKYEDNFNSSSNYQNKFNRNKYAQIKNQSKKSRHHHHKKHNDDDNDGIMDQEVSIEQIILQSKKEEESTKAIREYISSKENLQSTLKELPGVDPDDPCFSQFYD</sequence>
<evidence type="ECO:0000256" key="1">
    <source>
        <dbReference type="SAM" id="MobiDB-lite"/>
    </source>
</evidence>
<feature type="compositionally biased region" description="Basic residues" evidence="1">
    <location>
        <begin position="126"/>
        <end position="137"/>
    </location>
</feature>
<feature type="compositionally biased region" description="Low complexity" evidence="1">
    <location>
        <begin position="29"/>
        <end position="54"/>
    </location>
</feature>
<accession>A0ABR2I6B9</accession>
<protein>
    <submittedName>
        <fullName evidence="2">Uncharacterized protein</fullName>
    </submittedName>
</protein>
<dbReference type="Proteomes" id="UP001470230">
    <property type="component" value="Unassembled WGS sequence"/>
</dbReference>
<evidence type="ECO:0000313" key="3">
    <source>
        <dbReference type="Proteomes" id="UP001470230"/>
    </source>
</evidence>
<organism evidence="2 3">
    <name type="scientific">Tritrichomonas musculus</name>
    <dbReference type="NCBI Taxonomy" id="1915356"/>
    <lineage>
        <taxon>Eukaryota</taxon>
        <taxon>Metamonada</taxon>
        <taxon>Parabasalia</taxon>
        <taxon>Tritrichomonadida</taxon>
        <taxon>Tritrichomonadidae</taxon>
        <taxon>Tritrichomonas</taxon>
    </lineage>
</organism>
<feature type="region of interest" description="Disordered" evidence="1">
    <location>
        <begin position="1"/>
        <end position="54"/>
    </location>
</feature>
<comment type="caution">
    <text evidence="2">The sequence shown here is derived from an EMBL/GenBank/DDBJ whole genome shotgun (WGS) entry which is preliminary data.</text>
</comment>
<keyword evidence="3" id="KW-1185">Reference proteome</keyword>
<gene>
    <name evidence="2" type="ORF">M9Y10_013159</name>
</gene>
<reference evidence="2 3" key="1">
    <citation type="submission" date="2024-04" db="EMBL/GenBank/DDBJ databases">
        <title>Tritrichomonas musculus Genome.</title>
        <authorList>
            <person name="Alves-Ferreira E."/>
            <person name="Grigg M."/>
            <person name="Lorenzi H."/>
            <person name="Galac M."/>
        </authorList>
    </citation>
    <scope>NUCLEOTIDE SEQUENCE [LARGE SCALE GENOMIC DNA]</scope>
    <source>
        <strain evidence="2 3">EAF2021</strain>
    </source>
</reference>
<name>A0ABR2I6B9_9EUKA</name>
<dbReference type="EMBL" id="JAPFFF010000019">
    <property type="protein sequence ID" value="KAK8858059.1"/>
    <property type="molecule type" value="Genomic_DNA"/>
</dbReference>